<dbReference type="EMBL" id="CAJFCW020000003">
    <property type="protein sequence ID" value="CAG9106909.1"/>
    <property type="molecule type" value="Genomic_DNA"/>
</dbReference>
<dbReference type="AlphaFoldDB" id="A0A811KPI4"/>
<dbReference type="Proteomes" id="UP000783686">
    <property type="component" value="Unassembled WGS sequence"/>
</dbReference>
<keyword evidence="4" id="KW-1185">Reference proteome</keyword>
<evidence type="ECO:0000256" key="1">
    <source>
        <dbReference type="SAM" id="MobiDB-lite"/>
    </source>
</evidence>
<feature type="compositionally biased region" description="Low complexity" evidence="1">
    <location>
        <begin position="710"/>
        <end position="777"/>
    </location>
</feature>
<evidence type="ECO:0000313" key="4">
    <source>
        <dbReference type="Proteomes" id="UP000614601"/>
    </source>
</evidence>
<comment type="caution">
    <text evidence="3">The sequence shown here is derived from an EMBL/GenBank/DDBJ whole genome shotgun (WGS) entry which is preliminary data.</text>
</comment>
<feature type="compositionally biased region" description="Low complexity" evidence="1">
    <location>
        <begin position="520"/>
        <end position="547"/>
    </location>
</feature>
<proteinExistence type="predicted"/>
<feature type="compositionally biased region" description="Acidic residues" evidence="1">
    <location>
        <begin position="970"/>
        <end position="980"/>
    </location>
</feature>
<feature type="compositionally biased region" description="Low complexity" evidence="1">
    <location>
        <begin position="894"/>
        <end position="906"/>
    </location>
</feature>
<feature type="compositionally biased region" description="Low complexity" evidence="1">
    <location>
        <begin position="940"/>
        <end position="965"/>
    </location>
</feature>
<feature type="compositionally biased region" description="Low complexity" evidence="1">
    <location>
        <begin position="830"/>
        <end position="883"/>
    </location>
</feature>
<accession>A0A811KPI4</accession>
<feature type="signal peptide" evidence="2">
    <location>
        <begin position="1"/>
        <end position="17"/>
    </location>
</feature>
<name>A0A811KPI4_9BILA</name>
<organism evidence="3 4">
    <name type="scientific">Bursaphelenchus okinawaensis</name>
    <dbReference type="NCBI Taxonomy" id="465554"/>
    <lineage>
        <taxon>Eukaryota</taxon>
        <taxon>Metazoa</taxon>
        <taxon>Ecdysozoa</taxon>
        <taxon>Nematoda</taxon>
        <taxon>Chromadorea</taxon>
        <taxon>Rhabditida</taxon>
        <taxon>Tylenchina</taxon>
        <taxon>Tylenchomorpha</taxon>
        <taxon>Aphelenchoidea</taxon>
        <taxon>Aphelenchoididae</taxon>
        <taxon>Bursaphelenchus</taxon>
    </lineage>
</organism>
<feature type="compositionally biased region" description="Polar residues" evidence="1">
    <location>
        <begin position="641"/>
        <end position="709"/>
    </location>
</feature>
<evidence type="ECO:0000313" key="3">
    <source>
        <dbReference type="EMBL" id="CAD5216977.1"/>
    </source>
</evidence>
<feature type="compositionally biased region" description="Polar residues" evidence="1">
    <location>
        <begin position="778"/>
        <end position="799"/>
    </location>
</feature>
<sequence>MFYILVLISIFVYRYEGAEFVKRYRRQLIPIEHVQVHSLRSNVTVLEDTVETRSLDSILEFNKPPYNISYFSRYSLSSIDSKASFLRINSSYSDIALGLHSVRVRCLASKTSLDLRMNPNQIDQSEMRTIFDSDVNFAISNLNFNLAVFNGSHANLRTRTGTNEKDKIFRFGYENSTEEFRVNSVDNNDVVDVVLQGNLIHLTYGEIIIQIDRNYRRLILISSSHRIEFHTIGATFQASINDQSLQFDYLTDRIRVIVQNNSPNVTVIVSTPSKSDLDRTTGVDINLNDRPNKNIDHLQLIAQTLQLQLVGAQNGPAIYANANESVLSLSTNKSEVRLSASNQLVQITGQAPILVTTTENVAIVITGRGNGTLSPPHTIQPQIDYGEYKIQNLTNITATQDNANWLTSKLNLNNLVNQAISDVQDFPPVLGESFRSATNNNLNFVDGENSFPFDDNKSWSSVNSDNLNSDALFPTDATKDTFSLQPFEGMENINSDNDDSLFNENGKKITSESSWNSKFSQNSGQTSNSNQNTNSNQNSAQNSNLNNFGPLWSSDGVAWVTIAPGRQGQPEFVSGEEPKSSSTSSWTGGINTVDGQTTGGGTWNTSGGSHENTSQNQGGTTINANGDRPFGEGFGVDSEENSQNSTNNASESQNSNGNTTSASQGATNTSLENGQNGAAGTNQSENATQNENTSENGQNWSVSTSTHPNITAANRTISSSTSSTNTNQQKTSNVNGWNNWNWSNFGNQQNSGGQSQWSVNQGGNAAQNNNTYSNNNNRVQGSISWLTPPGSVNTSNGVSDESDLPETEGDESVATTKSSSGNINESASLTTPSEASENSPESSTTLSDVLTTTESSDSSNSPTTISADISTTTSSAATTETTPNQTDSEINDVTSSTQPNSTSNPSLPGQQNEDNDLFPTPPSIAKTISETGFPIPPMPGVDDGNNRNQNQDNAGQNERNGNNSGRENETIAESEVEDGEDLKQGNGTNIDEDRIEEVEKTNDNGDVSQMAKEQTYDRSDDTFAIAHFGEITTQRPNIMATIVNITIVSPTTPMPALF</sequence>
<gene>
    <name evidence="3" type="ORF">BOKJ2_LOCUS6857</name>
</gene>
<dbReference type="Proteomes" id="UP000614601">
    <property type="component" value="Unassembled WGS sequence"/>
</dbReference>
<evidence type="ECO:0000256" key="2">
    <source>
        <dbReference type="SAM" id="SignalP"/>
    </source>
</evidence>
<dbReference type="OrthoDB" id="5869255at2759"/>
<feature type="compositionally biased region" description="Polar residues" evidence="1">
    <location>
        <begin position="884"/>
        <end position="893"/>
    </location>
</feature>
<reference evidence="3" key="1">
    <citation type="submission" date="2020-09" db="EMBL/GenBank/DDBJ databases">
        <authorList>
            <person name="Kikuchi T."/>
        </authorList>
    </citation>
    <scope>NUCLEOTIDE SEQUENCE</scope>
    <source>
        <strain evidence="3">SH1</strain>
    </source>
</reference>
<dbReference type="EMBL" id="CAJFDH010000003">
    <property type="protein sequence ID" value="CAD5216977.1"/>
    <property type="molecule type" value="Genomic_DNA"/>
</dbReference>
<feature type="compositionally biased region" description="Acidic residues" evidence="1">
    <location>
        <begin position="800"/>
        <end position="811"/>
    </location>
</feature>
<keyword evidence="2" id="KW-0732">Signal</keyword>
<feature type="region of interest" description="Disordered" evidence="1">
    <location>
        <begin position="567"/>
        <end position="1007"/>
    </location>
</feature>
<feature type="chain" id="PRO_5036221117" evidence="2">
    <location>
        <begin position="18"/>
        <end position="1058"/>
    </location>
</feature>
<feature type="region of interest" description="Disordered" evidence="1">
    <location>
        <begin position="512"/>
        <end position="549"/>
    </location>
</feature>
<protein>
    <submittedName>
        <fullName evidence="3">Uncharacterized protein</fullName>
    </submittedName>
</protein>
<feature type="compositionally biased region" description="Polar residues" evidence="1">
    <location>
        <begin position="609"/>
        <end position="624"/>
    </location>
</feature>
<feature type="compositionally biased region" description="Polar residues" evidence="1">
    <location>
        <begin position="813"/>
        <end position="829"/>
    </location>
</feature>